<dbReference type="EMBL" id="FIZP01000003">
    <property type="protein sequence ID" value="CZE47393.1"/>
    <property type="molecule type" value="Genomic_DNA"/>
</dbReference>
<sequence>MKVGIFTLPLVNNYGGILQAYALNKALKNLGFETILINISIENSTKKLSKNYLKFLIAKYLLFFMKKYQNINFTAYKHHKDCKEFIKNEINPKTKKITTSKELLKFFKIKQFDACVLGSDQVFRPSYFVGFSEDFSLGFLNDDVIKIAYAASFGGEEFAGGVKNLERHIQNLAKFKAISVREKNGVKICNDVFKQNAVHVLDPTLLVDKSEFDILIKFGKSLADDKILTYILDKNKEKDEIIEKCSKNLATEIYAIDDDLNGNKVSVYEWVRAFSRAKMIITDSFHGCVFSIIFNKPFFVFINENRGNQRFYSLLEMFDIKDRIIKTIDDINLDNTINWQRVNEILKERREFSKEFLMQNLKAN</sequence>
<accession>A0A128EFL6</accession>
<evidence type="ECO:0000259" key="1">
    <source>
        <dbReference type="Pfam" id="PF04230"/>
    </source>
</evidence>
<dbReference type="AlphaFoldDB" id="A0A128EFL6"/>
<proteinExistence type="predicted"/>
<name>A0A128EFL6_9BACT</name>
<dbReference type="Pfam" id="PF04230">
    <property type="entry name" value="PS_pyruv_trans"/>
    <property type="match status" value="1"/>
</dbReference>
<organism evidence="2 3">
    <name type="scientific">Campylobacter geochelonis</name>
    <dbReference type="NCBI Taxonomy" id="1780362"/>
    <lineage>
        <taxon>Bacteria</taxon>
        <taxon>Pseudomonadati</taxon>
        <taxon>Campylobacterota</taxon>
        <taxon>Epsilonproteobacteria</taxon>
        <taxon>Campylobacterales</taxon>
        <taxon>Campylobacteraceae</taxon>
        <taxon>Campylobacter</taxon>
    </lineage>
</organism>
<reference evidence="2 3" key="1">
    <citation type="submission" date="2016-02" db="EMBL/GenBank/DDBJ databases">
        <authorList>
            <consortium name="Pathogen Informatics"/>
        </authorList>
    </citation>
    <scope>NUCLEOTIDE SEQUENCE [LARGE SCALE GENOMIC DNA]</scope>
    <source>
        <strain evidence="2 3">RC20</strain>
    </source>
</reference>
<keyword evidence="3" id="KW-1185">Reference proteome</keyword>
<feature type="domain" description="Polysaccharide pyruvyl transferase" evidence="1">
    <location>
        <begin position="13"/>
        <end position="304"/>
    </location>
</feature>
<gene>
    <name evidence="2" type="ORF">ERS672216_00859</name>
</gene>
<dbReference type="Proteomes" id="UP000069632">
    <property type="component" value="Unassembled WGS sequence"/>
</dbReference>
<protein>
    <submittedName>
        <fullName evidence="2">Putative WfaX</fullName>
    </submittedName>
</protein>
<evidence type="ECO:0000313" key="2">
    <source>
        <dbReference type="EMBL" id="CZE47393.1"/>
    </source>
</evidence>
<evidence type="ECO:0000313" key="3">
    <source>
        <dbReference type="Proteomes" id="UP000069632"/>
    </source>
</evidence>
<dbReference type="RefSeq" id="WP_075494529.1">
    <property type="nucleotide sequence ID" value="NZ_CP053844.1"/>
</dbReference>
<dbReference type="InterPro" id="IPR007345">
    <property type="entry name" value="Polysacch_pyruvyl_Trfase"/>
</dbReference>